<evidence type="ECO:0000256" key="1">
    <source>
        <dbReference type="ARBA" id="ARBA00004123"/>
    </source>
</evidence>
<dbReference type="EC" id="3.1.13.-" evidence="8"/>
<evidence type="ECO:0000256" key="4">
    <source>
        <dbReference type="ARBA" id="ARBA00022722"/>
    </source>
</evidence>
<evidence type="ECO:0000256" key="8">
    <source>
        <dbReference type="PIRNR" id="PIRNR037239"/>
    </source>
</evidence>
<sequence length="781" mass="92594">MGIPGFFKWLTNKDNYPNIKRFCIEDEPSYDEHGVYQPLDETKKNPNNIEFDNLYLDMNEIIYSAVRSNNGSEIKTEDEIILLIFNYIDRIFSIVRPRKLLYIAMDGVAPRAKLHNQRTKRFLQVKDTIEKTKQIERIKREILANGGLLPKDNHQKEQIKLFDENCITPGTPFMSKLSDCLLYYIYNRMNRNLAWQSIIVIFSNANEPGEGEHKIINFIRQQLTQLDYNKNIHHVLYGTDADLIILGLTLDECHITIIRNEFKPSQPRPCEICQQFGHDIITCKGITTKEKYDQQLNSIKTKYIFVDLSLLRDELYQSLEIDKQLLFKWDHKRFLNDWIFICILVGNDFLPNLSSCEIHEDIIKLLINIYKENVLKSNYYLTENGILNLTNVEIFLKDFSKMEEKIFKNRHEINQQKEQQQNLNQSIYNRIFSIDKFKHELVPKGAPLPPFKPKWAQKNSPTFDNNSTSIVIHADRAQDINSSTTSSSISILTNQSSSEMKQKLSDLSLITNRQIEDNTSDNDVRLWEDDWHKQYYTKKFGVDPKDIEKFSLQIAQEYAQGLRWIFQYYFQGVPSWDWYYPYHYAPFVSDFFKIKILSYNFNKDSKPFKPLEQLISIIPSQCSKEYLPNEWYSLTIKKDSQIIDYYPLNFNTDLNGKRFESQRIALIPFIDEKRLHRVLKNYYSLLTIEEQKRNKFENSRLFIHSKHSYYNRLKKEFDINNGQKIIHEDLFNITKTIEIFGYIWRDSNDDKIISISKTVKPPISSYDNITNNQVMCVQYCY</sequence>
<dbReference type="InterPro" id="IPR017151">
    <property type="entry name" value="Xrn2/3/4"/>
</dbReference>
<dbReference type="EMBL" id="CAJNOL010001086">
    <property type="protein sequence ID" value="CAF1283764.1"/>
    <property type="molecule type" value="Genomic_DNA"/>
</dbReference>
<dbReference type="Gene3D" id="1.25.40.1050">
    <property type="match status" value="1"/>
</dbReference>
<protein>
    <recommendedName>
        <fullName evidence="8">5'-3' exoribonuclease</fullName>
        <ecNumber evidence="8">3.1.13.-</ecNumber>
    </recommendedName>
</protein>
<dbReference type="CDD" id="cd18673">
    <property type="entry name" value="PIN_XRN1-2-like"/>
    <property type="match status" value="1"/>
</dbReference>
<dbReference type="GO" id="GO:0000956">
    <property type="term" value="P:nuclear-transcribed mRNA catabolic process"/>
    <property type="evidence" value="ECO:0007669"/>
    <property type="project" value="TreeGrafter"/>
</dbReference>
<dbReference type="Pfam" id="PF03159">
    <property type="entry name" value="XRN_N"/>
    <property type="match status" value="1"/>
</dbReference>
<dbReference type="Pfam" id="PF17846">
    <property type="entry name" value="XRN_M"/>
    <property type="match status" value="1"/>
</dbReference>
<dbReference type="GO" id="GO:0004534">
    <property type="term" value="F:5'-3' RNA exonuclease activity"/>
    <property type="evidence" value="ECO:0007669"/>
    <property type="project" value="UniProtKB-UniRule"/>
</dbReference>
<dbReference type="PANTHER" id="PTHR12341">
    <property type="entry name" value="5'-&gt;3' EXORIBONUCLEASE"/>
    <property type="match status" value="1"/>
</dbReference>
<dbReference type="GO" id="GO:0005634">
    <property type="term" value="C:nucleus"/>
    <property type="evidence" value="ECO:0007669"/>
    <property type="project" value="UniProtKB-SubCell"/>
</dbReference>
<evidence type="ECO:0000259" key="9">
    <source>
        <dbReference type="Pfam" id="PF03159"/>
    </source>
</evidence>
<dbReference type="Gene3D" id="3.40.50.12390">
    <property type="match status" value="2"/>
</dbReference>
<evidence type="ECO:0000256" key="3">
    <source>
        <dbReference type="ARBA" id="ARBA00022664"/>
    </source>
</evidence>
<name>A0A815CDL5_9BILA</name>
<keyword evidence="6 8" id="KW-0269">Exonuclease</keyword>
<organism evidence="11 12">
    <name type="scientific">Rotaria sordida</name>
    <dbReference type="NCBI Taxonomy" id="392033"/>
    <lineage>
        <taxon>Eukaryota</taxon>
        <taxon>Metazoa</taxon>
        <taxon>Spiralia</taxon>
        <taxon>Gnathifera</taxon>
        <taxon>Rotifera</taxon>
        <taxon>Eurotatoria</taxon>
        <taxon>Bdelloidea</taxon>
        <taxon>Philodinida</taxon>
        <taxon>Philodinidae</taxon>
        <taxon>Rotaria</taxon>
    </lineage>
</organism>
<dbReference type="PIRSF" id="PIRSF037239">
    <property type="entry name" value="Exonuclease_Xrn2"/>
    <property type="match status" value="1"/>
</dbReference>
<comment type="subcellular location">
    <subcellularLocation>
        <location evidence="1">Nucleus</location>
    </subcellularLocation>
</comment>
<evidence type="ECO:0000313" key="12">
    <source>
        <dbReference type="Proteomes" id="UP000663870"/>
    </source>
</evidence>
<dbReference type="GO" id="GO:0003723">
    <property type="term" value="F:RNA binding"/>
    <property type="evidence" value="ECO:0007669"/>
    <property type="project" value="TreeGrafter"/>
</dbReference>
<proteinExistence type="inferred from homology"/>
<comment type="caution">
    <text evidence="11">The sequence shown here is derived from an EMBL/GenBank/DDBJ whole genome shotgun (WGS) entry which is preliminary data.</text>
</comment>
<feature type="domain" description="Xrn1 helical" evidence="10">
    <location>
        <begin position="328"/>
        <end position="779"/>
    </location>
</feature>
<gene>
    <name evidence="11" type="ORF">JXQ802_LOCUS28629</name>
</gene>
<dbReference type="InterPro" id="IPR041412">
    <property type="entry name" value="Xrn1_helical"/>
</dbReference>
<evidence type="ECO:0000259" key="10">
    <source>
        <dbReference type="Pfam" id="PF17846"/>
    </source>
</evidence>
<dbReference type="InterPro" id="IPR027073">
    <property type="entry name" value="5_3_exoribonuclease"/>
</dbReference>
<keyword evidence="5 8" id="KW-0378">Hydrolase</keyword>
<feature type="domain" description="Xrn1 N-terminal" evidence="9">
    <location>
        <begin position="1"/>
        <end position="261"/>
    </location>
</feature>
<dbReference type="Proteomes" id="UP000663870">
    <property type="component" value="Unassembled WGS sequence"/>
</dbReference>
<evidence type="ECO:0000256" key="7">
    <source>
        <dbReference type="ARBA" id="ARBA00023242"/>
    </source>
</evidence>
<dbReference type="InterPro" id="IPR004859">
    <property type="entry name" value="Xrn1_N"/>
</dbReference>
<dbReference type="AlphaFoldDB" id="A0A815CDL5"/>
<keyword evidence="12" id="KW-1185">Reference proteome</keyword>
<evidence type="ECO:0000313" key="11">
    <source>
        <dbReference type="EMBL" id="CAF1283764.1"/>
    </source>
</evidence>
<evidence type="ECO:0000256" key="5">
    <source>
        <dbReference type="ARBA" id="ARBA00022801"/>
    </source>
</evidence>
<evidence type="ECO:0000256" key="2">
    <source>
        <dbReference type="ARBA" id="ARBA00006994"/>
    </source>
</evidence>
<accession>A0A815CDL5</accession>
<evidence type="ECO:0000256" key="6">
    <source>
        <dbReference type="ARBA" id="ARBA00022839"/>
    </source>
</evidence>
<reference evidence="11" key="1">
    <citation type="submission" date="2021-02" db="EMBL/GenBank/DDBJ databases">
        <authorList>
            <person name="Nowell W R."/>
        </authorList>
    </citation>
    <scope>NUCLEOTIDE SEQUENCE</scope>
</reference>
<keyword evidence="4 8" id="KW-0540">Nuclease</keyword>
<comment type="similarity">
    <text evidence="2 8">Belongs to the 5'-3' exonuclease family. XRN2/RAT1 subfamily.</text>
</comment>
<keyword evidence="3 8" id="KW-0507">mRNA processing</keyword>
<comment type="function">
    <text evidence="8">Possesses 5'-&gt;3' exoribonuclease activity. May promote termination of transcription by RNA polymerase II.</text>
</comment>
<dbReference type="GO" id="GO:0006397">
    <property type="term" value="P:mRNA processing"/>
    <property type="evidence" value="ECO:0007669"/>
    <property type="project" value="UniProtKB-UniRule"/>
</dbReference>
<keyword evidence="7" id="KW-0539">Nucleus</keyword>
<dbReference type="PANTHER" id="PTHR12341:SF41">
    <property type="entry name" value="5'-3' EXORIBONUCLEASE 2"/>
    <property type="match status" value="1"/>
</dbReference>